<organism evidence="1 2">
    <name type="scientific">Melastoma candidum</name>
    <dbReference type="NCBI Taxonomy" id="119954"/>
    <lineage>
        <taxon>Eukaryota</taxon>
        <taxon>Viridiplantae</taxon>
        <taxon>Streptophyta</taxon>
        <taxon>Embryophyta</taxon>
        <taxon>Tracheophyta</taxon>
        <taxon>Spermatophyta</taxon>
        <taxon>Magnoliopsida</taxon>
        <taxon>eudicotyledons</taxon>
        <taxon>Gunneridae</taxon>
        <taxon>Pentapetalae</taxon>
        <taxon>rosids</taxon>
        <taxon>malvids</taxon>
        <taxon>Myrtales</taxon>
        <taxon>Melastomataceae</taxon>
        <taxon>Melastomatoideae</taxon>
        <taxon>Melastomateae</taxon>
        <taxon>Melastoma</taxon>
    </lineage>
</organism>
<proteinExistence type="predicted"/>
<comment type="caution">
    <text evidence="1">The sequence shown here is derived from an EMBL/GenBank/DDBJ whole genome shotgun (WGS) entry which is preliminary data.</text>
</comment>
<protein>
    <submittedName>
        <fullName evidence="1">Uncharacterized protein</fullName>
    </submittedName>
</protein>
<reference evidence="2" key="1">
    <citation type="journal article" date="2023" name="Front. Plant Sci.">
        <title>Chromosomal-level genome assembly of Melastoma candidum provides insights into trichome evolution.</title>
        <authorList>
            <person name="Zhong Y."/>
            <person name="Wu W."/>
            <person name="Sun C."/>
            <person name="Zou P."/>
            <person name="Liu Y."/>
            <person name="Dai S."/>
            <person name="Zhou R."/>
        </authorList>
    </citation>
    <scope>NUCLEOTIDE SEQUENCE [LARGE SCALE GENOMIC DNA]</scope>
</reference>
<sequence>MDQIRECLDSTGYTGRSSTPFHEDRVSRSPSPSFSSRSLLATPGKGLQPTLISTISRTTAAVTENLASDCRILTALSFAICEALSILSSSSHCLELDVARKKF</sequence>
<dbReference type="EMBL" id="CM042885">
    <property type="protein sequence ID" value="KAI4364042.1"/>
    <property type="molecule type" value="Genomic_DNA"/>
</dbReference>
<evidence type="ECO:0000313" key="2">
    <source>
        <dbReference type="Proteomes" id="UP001057402"/>
    </source>
</evidence>
<accession>A0ACB9QF45</accession>
<keyword evidence="2" id="KW-1185">Reference proteome</keyword>
<dbReference type="Proteomes" id="UP001057402">
    <property type="component" value="Chromosome 6"/>
</dbReference>
<name>A0ACB9QF45_9MYRT</name>
<gene>
    <name evidence="1" type="ORF">MLD38_020185</name>
</gene>
<evidence type="ECO:0000313" key="1">
    <source>
        <dbReference type="EMBL" id="KAI4364042.1"/>
    </source>
</evidence>